<evidence type="ECO:0000313" key="2">
    <source>
        <dbReference type="Proteomes" id="UP000550501"/>
    </source>
</evidence>
<dbReference type="Proteomes" id="UP000550501">
    <property type="component" value="Unassembled WGS sequence"/>
</dbReference>
<dbReference type="AlphaFoldDB" id="A0A839Q3J7"/>
<name>A0A839Q3J7_MYCIR</name>
<organism evidence="1 2">
    <name type="scientific">Mycolicibacterium iranicum</name>
    <name type="common">Mycobacterium iranicum</name>
    <dbReference type="NCBI Taxonomy" id="912594"/>
    <lineage>
        <taxon>Bacteria</taxon>
        <taxon>Bacillati</taxon>
        <taxon>Actinomycetota</taxon>
        <taxon>Actinomycetes</taxon>
        <taxon>Mycobacteriales</taxon>
        <taxon>Mycobacteriaceae</taxon>
        <taxon>Mycolicibacterium</taxon>
    </lineage>
</organism>
<protein>
    <submittedName>
        <fullName evidence="1">Uncharacterized protein</fullName>
    </submittedName>
</protein>
<comment type="caution">
    <text evidence="1">The sequence shown here is derived from an EMBL/GenBank/DDBJ whole genome shotgun (WGS) entry which is preliminary data.</text>
</comment>
<sequence>MSGPGKWGSVSGSVSGFDSRESLFGGVVARFAERTANPYARAAELRLRAPMAVTVEGRSGVGRDAVARALAASDLRVVRTGGDVRVVVIAESMKPEDRQVPAGGSPAVVVLNKADLSGRVPGGPLAAAARTAADISVSTGLPVVPMVAHLATVELDDELVTALHTLAENPADMTSGDAFVSSGHPLSTDVRQRLLRRLDRFGLAHAVLRTAEGADAAALTGSLRELSQLGQLVARLADVAAEVTYRRVREVLRDLHRAAAESDDDELWEFLADDEVVIAVMACAVGVMEAAGLEVDPRDDADTHLSRAVHWRRYAEGPLGPLHRRCAADISRGSLRLLSRAASSGAR</sequence>
<dbReference type="RefSeq" id="WP_311736016.1">
    <property type="nucleotide sequence ID" value="NZ_JACHVU010000001.1"/>
</dbReference>
<gene>
    <name evidence="1" type="ORF">FHR72_000273</name>
</gene>
<keyword evidence="2" id="KW-1185">Reference proteome</keyword>
<reference evidence="1 2" key="1">
    <citation type="submission" date="2020-08" db="EMBL/GenBank/DDBJ databases">
        <title>The Agave Microbiome: Exploring the role of microbial communities in plant adaptations to desert environments.</title>
        <authorList>
            <person name="Partida-Martinez L.P."/>
        </authorList>
    </citation>
    <scope>NUCLEOTIDE SEQUENCE [LARGE SCALE GENOMIC DNA]</scope>
    <source>
        <strain evidence="1 2">AT2.18</strain>
    </source>
</reference>
<proteinExistence type="predicted"/>
<accession>A0A839Q3J7</accession>
<evidence type="ECO:0000313" key="1">
    <source>
        <dbReference type="EMBL" id="MBB2988816.1"/>
    </source>
</evidence>
<dbReference type="EMBL" id="JACHVU010000001">
    <property type="protein sequence ID" value="MBB2988816.1"/>
    <property type="molecule type" value="Genomic_DNA"/>
</dbReference>